<name>A0A9N8WDC8_9GLOM</name>
<gene>
    <name evidence="2" type="ORF">RFULGI_LOCUS1518</name>
</gene>
<feature type="compositionally biased region" description="Polar residues" evidence="1">
    <location>
        <begin position="1"/>
        <end position="10"/>
    </location>
</feature>
<evidence type="ECO:0000256" key="1">
    <source>
        <dbReference type="SAM" id="MobiDB-lite"/>
    </source>
</evidence>
<accession>A0A9N8WDC8</accession>
<proteinExistence type="predicted"/>
<dbReference type="EMBL" id="CAJVPZ010000952">
    <property type="protein sequence ID" value="CAG8480486.1"/>
    <property type="molecule type" value="Genomic_DNA"/>
</dbReference>
<dbReference type="AlphaFoldDB" id="A0A9N8WDC8"/>
<organism evidence="2 3">
    <name type="scientific">Racocetra fulgida</name>
    <dbReference type="NCBI Taxonomy" id="60492"/>
    <lineage>
        <taxon>Eukaryota</taxon>
        <taxon>Fungi</taxon>
        <taxon>Fungi incertae sedis</taxon>
        <taxon>Mucoromycota</taxon>
        <taxon>Glomeromycotina</taxon>
        <taxon>Glomeromycetes</taxon>
        <taxon>Diversisporales</taxon>
        <taxon>Gigasporaceae</taxon>
        <taxon>Racocetra</taxon>
    </lineage>
</organism>
<dbReference type="OrthoDB" id="10590013at2759"/>
<dbReference type="Proteomes" id="UP000789396">
    <property type="component" value="Unassembled WGS sequence"/>
</dbReference>
<protein>
    <submittedName>
        <fullName evidence="2">412_t:CDS:1</fullName>
    </submittedName>
</protein>
<keyword evidence="3" id="KW-1185">Reference proteome</keyword>
<evidence type="ECO:0000313" key="2">
    <source>
        <dbReference type="EMBL" id="CAG8480486.1"/>
    </source>
</evidence>
<reference evidence="2" key="1">
    <citation type="submission" date="2021-06" db="EMBL/GenBank/DDBJ databases">
        <authorList>
            <person name="Kallberg Y."/>
            <person name="Tangrot J."/>
            <person name="Rosling A."/>
        </authorList>
    </citation>
    <scope>NUCLEOTIDE SEQUENCE</scope>
    <source>
        <strain evidence="2">IN212</strain>
    </source>
</reference>
<evidence type="ECO:0000313" key="3">
    <source>
        <dbReference type="Proteomes" id="UP000789396"/>
    </source>
</evidence>
<comment type="caution">
    <text evidence="2">The sequence shown here is derived from an EMBL/GenBank/DDBJ whole genome shotgun (WGS) entry which is preliminary data.</text>
</comment>
<feature type="region of interest" description="Disordered" evidence="1">
    <location>
        <begin position="1"/>
        <end position="21"/>
    </location>
</feature>
<sequence length="130" mass="14671">MADNSNNANDHNGDKNMAFETNPNVASLLQKKIQEAYDKGIAPPPKRKNIIPSLRNKRVAITLSPTLSNSSVITTPIEIGNDEVGDNIDAELSLSELQETNDNLYYRNHLRLLYDLKRQLENFQILITNH</sequence>